<dbReference type="Gene3D" id="1.25.40.10">
    <property type="entry name" value="Tetratricopeptide repeat domain"/>
    <property type="match status" value="1"/>
</dbReference>
<dbReference type="RefSeq" id="WP_054651612.1">
    <property type="nucleotide sequence ID" value="NZ_AZFJ01000049.1"/>
</dbReference>
<dbReference type="InterPro" id="IPR010982">
    <property type="entry name" value="Lambda_DNA-bd_dom_sf"/>
</dbReference>
<organism evidence="2 3">
    <name type="scientific">Lacticaseibacillus pantheris DSM 15945 = JCM 12539 = NBRC 106106</name>
    <dbReference type="NCBI Taxonomy" id="1423783"/>
    <lineage>
        <taxon>Bacteria</taxon>
        <taxon>Bacillati</taxon>
        <taxon>Bacillota</taxon>
        <taxon>Bacilli</taxon>
        <taxon>Lactobacillales</taxon>
        <taxon>Lactobacillaceae</taxon>
        <taxon>Lacticaseibacillus</taxon>
    </lineage>
</organism>
<evidence type="ECO:0000313" key="3">
    <source>
        <dbReference type="Proteomes" id="UP000051922"/>
    </source>
</evidence>
<dbReference type="CDD" id="cd00093">
    <property type="entry name" value="HTH_XRE"/>
    <property type="match status" value="1"/>
</dbReference>
<dbReference type="PANTHER" id="PTHR37038">
    <property type="entry name" value="TRANSCRIPTIONAL REGULATOR-RELATED"/>
    <property type="match status" value="1"/>
</dbReference>
<evidence type="ECO:0000259" key="1">
    <source>
        <dbReference type="PROSITE" id="PS50943"/>
    </source>
</evidence>
<dbReference type="Pfam" id="PF01381">
    <property type="entry name" value="HTH_3"/>
    <property type="match status" value="1"/>
</dbReference>
<feature type="domain" description="HTH cro/C1-type" evidence="1">
    <location>
        <begin position="9"/>
        <end position="62"/>
    </location>
</feature>
<sequence>MQPTIGSILKQQRQSQRLSQVQAADGICSQSMLSSIEHDRYTPNAQLLIALCARLGLALDVLNLATNYAISDADTINDRVVTLCNAHRYQELLNLLNDQDVIDHVQTDAQTQSYYYYMAVAQLQAPATPQLTAVRQSLQQSLASAPATPTALTRLAWVTMAYLDAINQQAKSADEYCDRALAELGGDRFDPNLNVVYYLAALTQHQLERDHRSLKLLLDGIDFITAHDSHFMLANCYYLIAVIAQSNGDAGRHLEAEQQSAFLAQLFDEHVHKP</sequence>
<dbReference type="InterPro" id="IPR011990">
    <property type="entry name" value="TPR-like_helical_dom_sf"/>
</dbReference>
<gene>
    <name evidence="2" type="ORF">FC50_GL001159</name>
</gene>
<dbReference type="SUPFAM" id="SSF47413">
    <property type="entry name" value="lambda repressor-like DNA-binding domains"/>
    <property type="match status" value="1"/>
</dbReference>
<evidence type="ECO:0000313" key="2">
    <source>
        <dbReference type="EMBL" id="KRL85768.1"/>
    </source>
</evidence>
<dbReference type="OrthoDB" id="1150409at2"/>
<comment type="caution">
    <text evidence="2">The sequence shown here is derived from an EMBL/GenBank/DDBJ whole genome shotgun (WGS) entry which is preliminary data.</text>
</comment>
<protein>
    <recommendedName>
        <fullName evidence="1">HTH cro/C1-type domain-containing protein</fullName>
    </recommendedName>
</protein>
<dbReference type="STRING" id="1423783.FC50_GL001159"/>
<keyword evidence="3" id="KW-1185">Reference proteome</keyword>
<name>A0A0R1U3G1_9LACO</name>
<dbReference type="InterPro" id="IPR053163">
    <property type="entry name" value="HTH-type_regulator_Rgg"/>
</dbReference>
<dbReference type="GO" id="GO:0003677">
    <property type="term" value="F:DNA binding"/>
    <property type="evidence" value="ECO:0007669"/>
    <property type="project" value="InterPro"/>
</dbReference>
<dbReference type="PATRIC" id="fig|1423783.4.peg.1200"/>
<reference evidence="2 3" key="1">
    <citation type="journal article" date="2015" name="Genome Announc.">
        <title>Expanding the biotechnology potential of lactobacilli through comparative genomics of 213 strains and associated genera.</title>
        <authorList>
            <person name="Sun Z."/>
            <person name="Harris H.M."/>
            <person name="McCann A."/>
            <person name="Guo C."/>
            <person name="Argimon S."/>
            <person name="Zhang W."/>
            <person name="Yang X."/>
            <person name="Jeffery I.B."/>
            <person name="Cooney J.C."/>
            <person name="Kagawa T.F."/>
            <person name="Liu W."/>
            <person name="Song Y."/>
            <person name="Salvetti E."/>
            <person name="Wrobel A."/>
            <person name="Rasinkangas P."/>
            <person name="Parkhill J."/>
            <person name="Rea M.C."/>
            <person name="O'Sullivan O."/>
            <person name="Ritari J."/>
            <person name="Douillard F.P."/>
            <person name="Paul Ross R."/>
            <person name="Yang R."/>
            <person name="Briner A.E."/>
            <person name="Felis G.E."/>
            <person name="de Vos W.M."/>
            <person name="Barrangou R."/>
            <person name="Klaenhammer T.R."/>
            <person name="Caufield P.W."/>
            <person name="Cui Y."/>
            <person name="Zhang H."/>
            <person name="O'Toole P.W."/>
        </authorList>
    </citation>
    <scope>NUCLEOTIDE SEQUENCE [LARGE SCALE GENOMIC DNA]</scope>
    <source>
        <strain evidence="2 3">DSM 15945</strain>
    </source>
</reference>
<accession>A0A0R1U3G1</accession>
<dbReference type="EMBL" id="AZFJ01000049">
    <property type="protein sequence ID" value="KRL85768.1"/>
    <property type="molecule type" value="Genomic_DNA"/>
</dbReference>
<dbReference type="PROSITE" id="PS50943">
    <property type="entry name" value="HTH_CROC1"/>
    <property type="match status" value="1"/>
</dbReference>
<dbReference type="InterPro" id="IPR001387">
    <property type="entry name" value="Cro/C1-type_HTH"/>
</dbReference>
<dbReference type="AlphaFoldDB" id="A0A0R1U3G1"/>
<proteinExistence type="predicted"/>
<dbReference type="Proteomes" id="UP000051922">
    <property type="component" value="Unassembled WGS sequence"/>
</dbReference>
<dbReference type="SMART" id="SM00530">
    <property type="entry name" value="HTH_XRE"/>
    <property type="match status" value="1"/>
</dbReference>